<sequence>MATIKILGEFYLSRLLGTKIYDSSGQKVGKILDMAVHWEDSYPRIVGIKYKKRTQQLIRIEQIAACNYEKVQLKTPFSIQENILLHEHDIYISKWLLDKQIIDLKGSKLVRVNDIVLSWTTEAQDSYMTLVAVDIGLRGLFRRLGLEFLTRHWKNTLLDLQYVNPLENWNAYLQLNREKKQISQLHPADIADLLEEMDYKTRAGIIETLDNQQAIDAIVEMDLDTQVELIAQMDEQRASDLLEEMPTDEAADILVEMSTEKSEGLLNLMESDDAQEVRELMKYEEGTAGALMTTEYISFSAELTVSTVIEKLRKLAPKAETIYYLYIVNESAILQGVLSLRELVIAAPDRQLRDLMNTKLITVLFSATYHEVAKLINKYGLLAVPVLDITGIMLGIVTVDDVIEELLPEPETMELHSWFSLNRRGGRK</sequence>
<dbReference type="PANTHER" id="PTHR43773">
    <property type="entry name" value="MAGNESIUM TRANSPORTER MGTE"/>
    <property type="match status" value="1"/>
</dbReference>
<comment type="caution">
    <text evidence="3">The sequence shown here is derived from an EMBL/GenBank/DDBJ whole genome shotgun (WGS) entry which is preliminary data.</text>
</comment>
<dbReference type="Pfam" id="PF03448">
    <property type="entry name" value="MgtE_N"/>
    <property type="match status" value="1"/>
</dbReference>
<dbReference type="Pfam" id="PF00571">
    <property type="entry name" value="CBS"/>
    <property type="match status" value="2"/>
</dbReference>
<dbReference type="EMBL" id="JACHFH010000041">
    <property type="protein sequence ID" value="MBB5337293.1"/>
    <property type="molecule type" value="Genomic_DNA"/>
</dbReference>
<evidence type="ECO:0000259" key="2">
    <source>
        <dbReference type="PROSITE" id="PS51371"/>
    </source>
</evidence>
<proteinExistence type="predicted"/>
<evidence type="ECO:0000313" key="3">
    <source>
        <dbReference type="EMBL" id="MBB5337293.1"/>
    </source>
</evidence>
<dbReference type="SUPFAM" id="SSF54631">
    <property type="entry name" value="CBS-domain pair"/>
    <property type="match status" value="1"/>
</dbReference>
<accession>A0A840UWN8</accession>
<dbReference type="InterPro" id="IPR000644">
    <property type="entry name" value="CBS_dom"/>
</dbReference>
<dbReference type="GO" id="GO:0015095">
    <property type="term" value="F:magnesium ion transmembrane transporter activity"/>
    <property type="evidence" value="ECO:0007669"/>
    <property type="project" value="InterPro"/>
</dbReference>
<dbReference type="CDD" id="cd04606">
    <property type="entry name" value="CBS_pair_Mg_transporter"/>
    <property type="match status" value="1"/>
</dbReference>
<dbReference type="PROSITE" id="PS51371">
    <property type="entry name" value="CBS"/>
    <property type="match status" value="2"/>
</dbReference>
<dbReference type="InterPro" id="IPR046342">
    <property type="entry name" value="CBS_dom_sf"/>
</dbReference>
<evidence type="ECO:0000313" key="4">
    <source>
        <dbReference type="Proteomes" id="UP000559117"/>
    </source>
</evidence>
<reference evidence="3 4" key="1">
    <citation type="submission" date="2020-08" db="EMBL/GenBank/DDBJ databases">
        <title>Genomic Encyclopedia of Type Strains, Phase IV (KMG-IV): sequencing the most valuable type-strain genomes for metagenomic binning, comparative biology and taxonomic classification.</title>
        <authorList>
            <person name="Goeker M."/>
        </authorList>
    </citation>
    <scope>NUCLEOTIDE SEQUENCE [LARGE SCALE GENOMIC DNA]</scope>
    <source>
        <strain evidence="3 4">DSM 24661</strain>
    </source>
</reference>
<dbReference type="Gene3D" id="1.25.60.10">
    <property type="entry name" value="MgtE N-terminal domain-like"/>
    <property type="match status" value="1"/>
</dbReference>
<dbReference type="InterPro" id="IPR038076">
    <property type="entry name" value="MgtE_N_sf"/>
</dbReference>
<dbReference type="SMART" id="SM00924">
    <property type="entry name" value="MgtE_N"/>
    <property type="match status" value="1"/>
</dbReference>
<gene>
    <name evidence="3" type="ORF">HNR32_002453</name>
</gene>
<dbReference type="GO" id="GO:0016020">
    <property type="term" value="C:membrane"/>
    <property type="evidence" value="ECO:0007669"/>
    <property type="project" value="InterPro"/>
</dbReference>
<name>A0A840UWN8_9FIRM</name>
<feature type="domain" description="CBS" evidence="2">
    <location>
        <begin position="292"/>
        <end position="355"/>
    </location>
</feature>
<dbReference type="RefSeq" id="WP_183863011.1">
    <property type="nucleotide sequence ID" value="NZ_JACHFH010000041.1"/>
</dbReference>
<dbReference type="InterPro" id="IPR011033">
    <property type="entry name" value="PRC_barrel-like_sf"/>
</dbReference>
<dbReference type="InterPro" id="IPR006668">
    <property type="entry name" value="Mg_transptr_MgtE_intracell_dom"/>
</dbReference>
<dbReference type="PANTHER" id="PTHR43773:SF1">
    <property type="entry name" value="MAGNESIUM TRANSPORTER MGTE"/>
    <property type="match status" value="1"/>
</dbReference>
<protein>
    <submittedName>
        <fullName evidence="3">CBS domain-containing protein/sporulation protein YlmC with PRC-barrel domain</fullName>
    </submittedName>
</protein>
<dbReference type="SMART" id="SM00116">
    <property type="entry name" value="CBS"/>
    <property type="match status" value="2"/>
</dbReference>
<feature type="domain" description="CBS" evidence="2">
    <location>
        <begin position="356"/>
        <end position="413"/>
    </location>
</feature>
<keyword evidence="4" id="KW-1185">Reference proteome</keyword>
<dbReference type="InterPro" id="IPR006669">
    <property type="entry name" value="MgtE_transporter"/>
</dbReference>
<dbReference type="Gene3D" id="3.10.580.10">
    <property type="entry name" value="CBS-domain"/>
    <property type="match status" value="1"/>
</dbReference>
<dbReference type="AlphaFoldDB" id="A0A840UWN8"/>
<dbReference type="InterPro" id="IPR027275">
    <property type="entry name" value="PRC-brl_dom"/>
</dbReference>
<organism evidence="3 4">
    <name type="scientific">Pectinatus brassicae</name>
    <dbReference type="NCBI Taxonomy" id="862415"/>
    <lineage>
        <taxon>Bacteria</taxon>
        <taxon>Bacillati</taxon>
        <taxon>Bacillota</taxon>
        <taxon>Negativicutes</taxon>
        <taxon>Selenomonadales</taxon>
        <taxon>Selenomonadaceae</taxon>
        <taxon>Pectinatus</taxon>
    </lineage>
</organism>
<keyword evidence="1" id="KW-0129">CBS domain</keyword>
<evidence type="ECO:0000256" key="1">
    <source>
        <dbReference type="PROSITE-ProRule" id="PRU00703"/>
    </source>
</evidence>
<dbReference type="Pfam" id="PF05239">
    <property type="entry name" value="PRC"/>
    <property type="match status" value="1"/>
</dbReference>
<dbReference type="SUPFAM" id="SSF50346">
    <property type="entry name" value="PRC-barrel domain"/>
    <property type="match status" value="1"/>
</dbReference>
<dbReference type="Proteomes" id="UP000559117">
    <property type="component" value="Unassembled WGS sequence"/>
</dbReference>
<dbReference type="SUPFAM" id="SSF158791">
    <property type="entry name" value="MgtE N-terminal domain-like"/>
    <property type="match status" value="1"/>
</dbReference>